<dbReference type="Gene3D" id="3.40.30.10">
    <property type="entry name" value="Glutaredoxin"/>
    <property type="match status" value="1"/>
</dbReference>
<protein>
    <recommendedName>
        <fullName evidence="3">Thioredoxin domain-containing protein</fullName>
    </recommendedName>
</protein>
<evidence type="ECO:0000313" key="2">
    <source>
        <dbReference type="Proteomes" id="UP001139103"/>
    </source>
</evidence>
<dbReference type="EMBL" id="JAJKFT010000004">
    <property type="protein sequence ID" value="MCC9627746.1"/>
    <property type="molecule type" value="Genomic_DNA"/>
</dbReference>
<accession>A0A9X1SFP3</accession>
<dbReference type="InterPro" id="IPR011047">
    <property type="entry name" value="Quinoprotein_ADH-like_sf"/>
</dbReference>
<comment type="caution">
    <text evidence="1">The sequence shown here is derived from an EMBL/GenBank/DDBJ whole genome shotgun (WGS) entry which is preliminary data.</text>
</comment>
<evidence type="ECO:0008006" key="3">
    <source>
        <dbReference type="Google" id="ProtNLM"/>
    </source>
</evidence>
<dbReference type="SUPFAM" id="SSF50998">
    <property type="entry name" value="Quinoprotein alcohol dehydrogenase-like"/>
    <property type="match status" value="1"/>
</dbReference>
<organism evidence="1 2">
    <name type="scientific">Blastopirellula sediminis</name>
    <dbReference type="NCBI Taxonomy" id="2894196"/>
    <lineage>
        <taxon>Bacteria</taxon>
        <taxon>Pseudomonadati</taxon>
        <taxon>Planctomycetota</taxon>
        <taxon>Planctomycetia</taxon>
        <taxon>Pirellulales</taxon>
        <taxon>Pirellulaceae</taxon>
        <taxon>Blastopirellula</taxon>
    </lineage>
</organism>
<dbReference type="SUPFAM" id="SSF52833">
    <property type="entry name" value="Thioredoxin-like"/>
    <property type="match status" value="1"/>
</dbReference>
<evidence type="ECO:0000313" key="1">
    <source>
        <dbReference type="EMBL" id="MCC9627746.1"/>
    </source>
</evidence>
<dbReference type="Proteomes" id="UP001139103">
    <property type="component" value="Unassembled WGS sequence"/>
</dbReference>
<name>A0A9X1SFP3_9BACT</name>
<reference evidence="1" key="1">
    <citation type="submission" date="2021-11" db="EMBL/GenBank/DDBJ databases">
        <title>Genome sequence.</title>
        <authorList>
            <person name="Sun Q."/>
        </authorList>
    </citation>
    <scope>NUCLEOTIDE SEQUENCE</scope>
    <source>
        <strain evidence="1">JC732</strain>
    </source>
</reference>
<keyword evidence="2" id="KW-1185">Reference proteome</keyword>
<dbReference type="RefSeq" id="WP_230216385.1">
    <property type="nucleotide sequence ID" value="NZ_JAJKFT010000004.1"/>
</dbReference>
<proteinExistence type="predicted"/>
<dbReference type="InterPro" id="IPR036249">
    <property type="entry name" value="Thioredoxin-like_sf"/>
</dbReference>
<gene>
    <name evidence="1" type="ORF">LOC68_05015</name>
</gene>
<dbReference type="AlphaFoldDB" id="A0A9X1SFP3"/>
<sequence>MRVWIVLLALGALLTIGCEKSSNTAENSAASAPGAAAEKDAPPAKSPLELLQGMAAAYAQADSYFDRGTLRLSRTLAGETTFDDVPFSVKLKRPNQLRVDAYQVTIACDGKRLIAKIFDEATEEMDHQALVRPAPEQITAEVLYLDPQQSDPILSEILLGGIVGLPPTLEMLLAKEMPDFSEQADSYVLGLDDEINGRRCHRLICQTPNGPLTMYVDAENFLLRRIEYPQEPMLSALKESDPNAKISLVADFADASINDPIHENEFLYNIRGGDKQVAYFVRPSQATASQLLGETPEAFTLEKLSGDKIASSELLATPTILAWINDHPSSRLMTDQLTRFAADPSTGVSVKLVSVDPRETSGEQVQQRLEQWGANFPIYRDSEAVGQKQFRVPGAPTVVMLDGKGRVQFYEAGASPDLAERMWDISKRLSGGENVAETMLAAMRAEQKLYQAALTASMAGKNPYRDLPLPEVAVAAARELERFTSETVWSTSDVENPGAVAVLRGDEGERIFVLDGGKAICELDVDGKLVSRHVLNLGEDVVVSRLRVASSDKGLRIALFQPDGQRLWLLDEKLEPLFRYPSSDAVHSGIADAQLLSGFDQTTLVVAFQGEIGAHGIDESGKRFWSFREMLQLRDLAPVGSGEIAVMDASNKALVIDRQGKVRREIGLPQRSLLSLAYDPVSSELLALALAEIEMLEFDALAKDGAQVWSYPLPAAELPKVSPLMMAISIGAERGWCGLGPDGTLHLMQANGAATDRMAFGEMPAGLASVGSGNLITTLPGRVVRLRFSPAK</sequence>
<dbReference type="PROSITE" id="PS51257">
    <property type="entry name" value="PROKAR_LIPOPROTEIN"/>
    <property type="match status" value="1"/>
</dbReference>